<dbReference type="Pfam" id="PF04000">
    <property type="entry name" value="Sas10_Utp3"/>
    <property type="match status" value="1"/>
</dbReference>
<sequence length="761" mass="86393">RRKKQRRGLKIASETRGGNVARERKLPPEGMRVKKQKLGVFEIGQMEEEYPLSLLSLALTPHLTRRCETRECEEETKVQFWGLAVKNRTHTMGKKRGTSYQKKDAKSSKSKTSSRHGAYSSDDMDDDIDTFHKQRDIVPLDINDDAEESEDEELPIFDVQDIDEDEDDEDEDDGEDDDDDDDRDDVVAKMIRQRKYLQGKFGGGDDEMNDADDDDEDEEDYKLTLGGKKFSHGAENRNFELQSSDDEAPKEEEELALQIQREKAKSLTMEDYDLVDISEDKDNEKLTLKDASDKGSEAIKSLDRDINFSVDELNALSKEEQMNVLYRSAPELVDWLSELNEAHRQLECEINPFLSKVKKGEIVMKGEVRYFELKQLILLSYCQAITFYLLLKSEGQPVYDHPIIARLEEIKKLLDQIKQLDTKLPFELEDILKGNNGLETVVNSDNENAPTTADSIIKNQEQPLVSAKSTEETVPNKQFEMQKLETSKNSVQKTRKVKPQKDHIGAQSLEMLKVRASLEEKLKNKGLYSSIAPKPSNALKRLKPVNGMLETYDDFNDDTMDANGEARLINGSGSKRVSQFLNANMKKPKVVSGDDDLPKRDDIGERRRKHELRVLAGAGIRTEDDDDDQMADLGPNEVTDEEEDGGSGDSENEFYKQVEQLRAAKLAAKAETYSRNSSVSSLPETVEGKRHISSQIEKNRGLTRNRNKAKKNPRKNYKLKHQKAVKNRKGQVQSIKRPTAPYGGESSGINAAISRSIRFKS</sequence>
<feature type="non-terminal residue" evidence="7">
    <location>
        <position position="1"/>
    </location>
</feature>
<dbReference type="EMBL" id="QZWG01000002">
    <property type="protein sequence ID" value="RZC24853.1"/>
    <property type="molecule type" value="Genomic_DNA"/>
</dbReference>
<evidence type="ECO:0000256" key="5">
    <source>
        <dbReference type="SAM" id="MobiDB-lite"/>
    </source>
</evidence>
<dbReference type="GO" id="GO:0032040">
    <property type="term" value="C:small-subunit processome"/>
    <property type="evidence" value="ECO:0007669"/>
    <property type="project" value="TreeGrafter"/>
</dbReference>
<proteinExistence type="inferred from homology"/>
<feature type="region of interest" description="Disordered" evidence="5">
    <location>
        <begin position="588"/>
        <end position="651"/>
    </location>
</feature>
<evidence type="ECO:0000313" key="8">
    <source>
        <dbReference type="Proteomes" id="UP000289340"/>
    </source>
</evidence>
<feature type="region of interest" description="Disordered" evidence="5">
    <location>
        <begin position="1"/>
        <end position="24"/>
    </location>
</feature>
<evidence type="ECO:0000256" key="3">
    <source>
        <dbReference type="ARBA" id="ARBA00022553"/>
    </source>
</evidence>
<accession>A0A445LNM0</accession>
<organism evidence="7 8">
    <name type="scientific">Glycine soja</name>
    <name type="common">Wild soybean</name>
    <dbReference type="NCBI Taxonomy" id="3848"/>
    <lineage>
        <taxon>Eukaryota</taxon>
        <taxon>Viridiplantae</taxon>
        <taxon>Streptophyta</taxon>
        <taxon>Embryophyta</taxon>
        <taxon>Tracheophyta</taxon>
        <taxon>Spermatophyta</taxon>
        <taxon>Magnoliopsida</taxon>
        <taxon>eudicotyledons</taxon>
        <taxon>Gunneridae</taxon>
        <taxon>Pentapetalae</taxon>
        <taxon>rosids</taxon>
        <taxon>fabids</taxon>
        <taxon>Fabales</taxon>
        <taxon>Fabaceae</taxon>
        <taxon>Papilionoideae</taxon>
        <taxon>50 kb inversion clade</taxon>
        <taxon>NPAAA clade</taxon>
        <taxon>indigoferoid/millettioid clade</taxon>
        <taxon>Phaseoleae</taxon>
        <taxon>Glycine</taxon>
        <taxon>Glycine subgen. Soja</taxon>
    </lineage>
</organism>
<keyword evidence="4" id="KW-0539">Nucleus</keyword>
<dbReference type="PANTHER" id="PTHR13237:SF8">
    <property type="entry name" value="SOMETHING ABOUT SILENCING PROTEIN 10"/>
    <property type="match status" value="1"/>
</dbReference>
<dbReference type="Pfam" id="PF09368">
    <property type="entry name" value="Sas10"/>
    <property type="match status" value="1"/>
</dbReference>
<gene>
    <name evidence="7" type="ORF">D0Y65_003848</name>
</gene>
<evidence type="ECO:0000256" key="4">
    <source>
        <dbReference type="ARBA" id="ARBA00023242"/>
    </source>
</evidence>
<dbReference type="PANTHER" id="PTHR13237">
    <property type="entry name" value="SOMETHING ABOUT SILENCING PROTEIN 10-RELATED"/>
    <property type="match status" value="1"/>
</dbReference>
<evidence type="ECO:0000256" key="2">
    <source>
        <dbReference type="ARBA" id="ARBA00010979"/>
    </source>
</evidence>
<evidence type="ECO:0000256" key="1">
    <source>
        <dbReference type="ARBA" id="ARBA00004123"/>
    </source>
</evidence>
<reference evidence="7 8" key="1">
    <citation type="submission" date="2018-09" db="EMBL/GenBank/DDBJ databases">
        <title>A high-quality reference genome of wild soybean provides a powerful tool to mine soybean genomes.</title>
        <authorList>
            <person name="Xie M."/>
            <person name="Chung C.Y.L."/>
            <person name="Li M.-W."/>
            <person name="Wong F.-L."/>
            <person name="Chan T.-F."/>
            <person name="Lam H.-M."/>
        </authorList>
    </citation>
    <scope>NUCLEOTIDE SEQUENCE [LARGE SCALE GENOMIC DNA]</scope>
    <source>
        <strain evidence="8">cv. W05</strain>
        <tissue evidence="7">Hypocotyl of etiolated seedlings</tissue>
    </source>
</reference>
<feature type="region of interest" description="Disordered" evidence="5">
    <location>
        <begin position="669"/>
        <end position="761"/>
    </location>
</feature>
<evidence type="ECO:0000259" key="6">
    <source>
        <dbReference type="Pfam" id="PF09368"/>
    </source>
</evidence>
<feature type="compositionally biased region" description="Acidic residues" evidence="5">
    <location>
        <begin position="142"/>
        <end position="184"/>
    </location>
</feature>
<feature type="compositionally biased region" description="Basic and acidic residues" evidence="5">
    <location>
        <begin position="596"/>
        <end position="605"/>
    </location>
</feature>
<protein>
    <submittedName>
        <fullName evidence="7">Something about silencing protein 10 isoform B</fullName>
    </submittedName>
</protein>
<dbReference type="Proteomes" id="UP000289340">
    <property type="component" value="Chromosome 2"/>
</dbReference>
<dbReference type="InterPro" id="IPR018972">
    <property type="entry name" value="Sas10_C_dom"/>
</dbReference>
<feature type="region of interest" description="Disordered" evidence="5">
    <location>
        <begin position="141"/>
        <end position="221"/>
    </location>
</feature>
<dbReference type="GO" id="GO:0000462">
    <property type="term" value="P:maturation of SSU-rRNA from tricistronic rRNA transcript (SSU-rRNA, 5.8S rRNA, LSU-rRNA)"/>
    <property type="evidence" value="ECO:0007669"/>
    <property type="project" value="TreeGrafter"/>
</dbReference>
<feature type="compositionally biased region" description="Acidic residues" evidence="5">
    <location>
        <begin position="204"/>
        <end position="220"/>
    </location>
</feature>
<keyword evidence="3" id="KW-0597">Phosphoprotein</keyword>
<feature type="compositionally biased region" description="Acidic residues" evidence="5">
    <location>
        <begin position="638"/>
        <end position="651"/>
    </location>
</feature>
<evidence type="ECO:0000313" key="7">
    <source>
        <dbReference type="EMBL" id="RZC24853.1"/>
    </source>
</evidence>
<dbReference type="AlphaFoldDB" id="A0A445LNM0"/>
<comment type="similarity">
    <text evidence="2">Belongs to the SAS10 family.</text>
</comment>
<feature type="compositionally biased region" description="Polar residues" evidence="5">
    <location>
        <begin position="673"/>
        <end position="683"/>
    </location>
</feature>
<name>A0A445LNM0_GLYSO</name>
<keyword evidence="8" id="KW-1185">Reference proteome</keyword>
<feature type="domain" description="Sas10 C-terminal" evidence="6">
    <location>
        <begin position="687"/>
        <end position="759"/>
    </location>
</feature>
<feature type="compositionally biased region" description="Basic residues" evidence="5">
    <location>
        <begin position="701"/>
        <end position="729"/>
    </location>
</feature>
<comment type="subcellular location">
    <subcellularLocation>
        <location evidence="1">Nucleus</location>
    </subcellularLocation>
</comment>
<comment type="caution">
    <text evidence="7">The sequence shown here is derived from an EMBL/GenBank/DDBJ whole genome shotgun (WGS) entry which is preliminary data.</text>
</comment>
<feature type="region of interest" description="Disordered" evidence="5">
    <location>
        <begin position="92"/>
        <end position="128"/>
    </location>
</feature>
<dbReference type="InterPro" id="IPR007146">
    <property type="entry name" value="Sas10/Utp3/C1D"/>
</dbReference>